<evidence type="ECO:0000256" key="1">
    <source>
        <dbReference type="SAM" id="MobiDB-lite"/>
    </source>
</evidence>
<name>A0A455STL5_9CHLR</name>
<dbReference type="AlphaFoldDB" id="A0A455STL5"/>
<feature type="region of interest" description="Disordered" evidence="1">
    <location>
        <begin position="1"/>
        <end position="28"/>
    </location>
</feature>
<protein>
    <submittedName>
        <fullName evidence="2">Uncharacterized protein</fullName>
    </submittedName>
</protein>
<sequence length="45" mass="4627">MKPASRIVSGQRGAVTPASGPTEGEGTSSVAYQKVLVRFGGETVY</sequence>
<evidence type="ECO:0000313" key="2">
    <source>
        <dbReference type="EMBL" id="BBH88484.1"/>
    </source>
</evidence>
<gene>
    <name evidence="2" type="ORF">KTC_32350</name>
</gene>
<dbReference type="EMBL" id="AP019376">
    <property type="protein sequence ID" value="BBH88484.1"/>
    <property type="molecule type" value="Genomic_DNA"/>
</dbReference>
<proteinExistence type="predicted"/>
<accession>A0A455STL5</accession>
<reference evidence="2" key="1">
    <citation type="submission" date="2018-12" db="EMBL/GenBank/DDBJ databases">
        <title>Novel natural products biosynthetic potential of the class Ktedonobacteria.</title>
        <authorList>
            <person name="Zheng Y."/>
            <person name="Saitou A."/>
            <person name="Wang C.M."/>
            <person name="Toyoda A."/>
            <person name="Minakuchi Y."/>
            <person name="Sekiguchi Y."/>
            <person name="Ueda K."/>
            <person name="Takano H."/>
            <person name="Sakai Y."/>
            <person name="Yokota A."/>
            <person name="Yabe S."/>
        </authorList>
    </citation>
    <scope>NUCLEOTIDE SEQUENCE</scope>
    <source>
        <strain evidence="2">COM3</strain>
    </source>
</reference>
<organism evidence="2">
    <name type="scientific">Thermosporothrix sp. COM3</name>
    <dbReference type="NCBI Taxonomy" id="2490863"/>
    <lineage>
        <taxon>Bacteria</taxon>
        <taxon>Bacillati</taxon>
        <taxon>Chloroflexota</taxon>
        <taxon>Ktedonobacteria</taxon>
        <taxon>Ktedonobacterales</taxon>
        <taxon>Thermosporotrichaceae</taxon>
        <taxon>Thermosporothrix</taxon>
    </lineage>
</organism>